<dbReference type="EMBL" id="JBHEZX010000038">
    <property type="protein sequence ID" value="MFC1415029.1"/>
    <property type="molecule type" value="Genomic_DNA"/>
</dbReference>
<comment type="caution">
    <text evidence="1">The sequence shown here is derived from an EMBL/GenBank/DDBJ whole genome shotgun (WGS) entry which is preliminary data.</text>
</comment>
<reference evidence="1 2" key="1">
    <citation type="submission" date="2024-09" db="EMBL/GenBank/DDBJ databases">
        <authorList>
            <person name="Lee S.D."/>
        </authorList>
    </citation>
    <scope>NUCLEOTIDE SEQUENCE [LARGE SCALE GENOMIC DNA]</scope>
    <source>
        <strain evidence="1 2">N1-1</strain>
    </source>
</reference>
<protein>
    <submittedName>
        <fullName evidence="1">Uncharacterized protein</fullName>
    </submittedName>
</protein>
<dbReference type="Proteomes" id="UP001592582">
    <property type="component" value="Unassembled WGS sequence"/>
</dbReference>
<proteinExistence type="predicted"/>
<name>A0ABV6VMR1_9ACTN</name>
<feature type="non-terminal residue" evidence="1">
    <location>
        <position position="606"/>
    </location>
</feature>
<keyword evidence="2" id="KW-1185">Reference proteome</keyword>
<evidence type="ECO:0000313" key="2">
    <source>
        <dbReference type="Proteomes" id="UP001592582"/>
    </source>
</evidence>
<sequence>MSAQQAAARAKSTGKPVEVTSLTSTTSLTEANPDGTLTLTESAVPTRVRQHGKWADLDATLRTNPDGTLSPAASLNQVVLSGGGSAPFASLYTGGQGLSLSLPVTLPHPTVSGSSAVYADVLPGVDLTVTVQTSGAVSDVFTVRTPEAADNPQLASLLTSTTTTTRGLKVQSDTAGNLAVTDAAGHPVYTAPTPLAWDSATAPAAAASTTSGSRAAAKAQSAVAPQSAAEDQAPASTVDAPGRDAHVATLKVDTSPGSISLDEPSALLTAPDTTWPVYLDPTLSPEYGNTGWSSPGSGVASDSYWKKSVSYTGDTEVGNSGDVQGEAMSIFDFPIDLTTLRGAQIYAATFGIKEDYSWACPTSGHNQTVNLYAPSQVLTSANATWNAWVNNLGSSVDSHSFALGYNSSCPANSTPPFDVKTEITNDVTASKATQTLVMRAADHTDDYAFKQFDPKTAQLTVTYDQYPNTPTGLKTSPATNCTSTVLGDTSVTLYAVQSTVTKSSLTTTIDLYKTSDSTKTNLLTPANGIASNTWTGGSGQSAVLTVPESFYKARAGGAATTFSFIVRSSDGTLASKSWSTACTFTWDPTKPGAPSVSPDPAPTAGA</sequence>
<gene>
    <name evidence="1" type="ORF">ACEZDG_37820</name>
</gene>
<evidence type="ECO:0000313" key="1">
    <source>
        <dbReference type="EMBL" id="MFC1415029.1"/>
    </source>
</evidence>
<accession>A0ABV6VMR1</accession>
<organism evidence="1 2">
    <name type="scientific">Streptacidiphilus alkalitolerans</name>
    <dbReference type="NCBI Taxonomy" id="3342712"/>
    <lineage>
        <taxon>Bacteria</taxon>
        <taxon>Bacillati</taxon>
        <taxon>Actinomycetota</taxon>
        <taxon>Actinomycetes</taxon>
        <taxon>Kitasatosporales</taxon>
        <taxon>Streptomycetaceae</taxon>
        <taxon>Streptacidiphilus</taxon>
    </lineage>
</organism>